<proteinExistence type="predicted"/>
<evidence type="ECO:0000313" key="2">
    <source>
        <dbReference type="Proteomes" id="UP001057402"/>
    </source>
</evidence>
<protein>
    <submittedName>
        <fullName evidence="1">Uncharacterized protein</fullName>
    </submittedName>
</protein>
<keyword evidence="2" id="KW-1185">Reference proteome</keyword>
<accession>A0ACB9MAI7</accession>
<evidence type="ECO:0000313" key="1">
    <source>
        <dbReference type="EMBL" id="KAI4320576.1"/>
    </source>
</evidence>
<sequence>MLSTVLIRGGNKMMIKETKCNIHDALCIARNLVHYNSMVYGGSSARITNSVVVEDVDRYPRVEQYVIGKFTDALDSIPMTLTRSGDSVSIDVVGVMQIRRKEHDMMTSNGSINVVVFRGGRKAILVTYPGNLCICHIDATMHELGAKVMASDVSVVGVVDLADQIVEVIDHFELKEVLCLSINSTPPWTERLFNKNCVPKSVSFPFEYIKGNDYLYAMTSQIEDAFLNMDRGRQMTASTIKHVLLEVAGLGCEDALIFLFNYAWLNIFESFLHFIIAVIEAIEGMWVALRPVMVLNCCLQGLFYLARKHRFPNVTLEDKGDFMGER</sequence>
<gene>
    <name evidence="1" type="ORF">MLD38_034041</name>
</gene>
<reference evidence="2" key="1">
    <citation type="journal article" date="2023" name="Front. Plant Sci.">
        <title>Chromosomal-level genome assembly of Melastoma candidum provides insights into trichome evolution.</title>
        <authorList>
            <person name="Zhong Y."/>
            <person name="Wu W."/>
            <person name="Sun C."/>
            <person name="Zou P."/>
            <person name="Liu Y."/>
            <person name="Dai S."/>
            <person name="Zhou R."/>
        </authorList>
    </citation>
    <scope>NUCLEOTIDE SEQUENCE [LARGE SCALE GENOMIC DNA]</scope>
</reference>
<dbReference type="Proteomes" id="UP001057402">
    <property type="component" value="Chromosome 10"/>
</dbReference>
<organism evidence="1 2">
    <name type="scientific">Melastoma candidum</name>
    <dbReference type="NCBI Taxonomy" id="119954"/>
    <lineage>
        <taxon>Eukaryota</taxon>
        <taxon>Viridiplantae</taxon>
        <taxon>Streptophyta</taxon>
        <taxon>Embryophyta</taxon>
        <taxon>Tracheophyta</taxon>
        <taxon>Spermatophyta</taxon>
        <taxon>Magnoliopsida</taxon>
        <taxon>eudicotyledons</taxon>
        <taxon>Gunneridae</taxon>
        <taxon>Pentapetalae</taxon>
        <taxon>rosids</taxon>
        <taxon>malvids</taxon>
        <taxon>Myrtales</taxon>
        <taxon>Melastomataceae</taxon>
        <taxon>Melastomatoideae</taxon>
        <taxon>Melastomateae</taxon>
        <taxon>Melastoma</taxon>
    </lineage>
</organism>
<comment type="caution">
    <text evidence="1">The sequence shown here is derived from an EMBL/GenBank/DDBJ whole genome shotgun (WGS) entry which is preliminary data.</text>
</comment>
<dbReference type="EMBL" id="CM042889">
    <property type="protein sequence ID" value="KAI4320576.1"/>
    <property type="molecule type" value="Genomic_DNA"/>
</dbReference>
<name>A0ACB9MAI7_9MYRT</name>